<feature type="domain" description="DUF2510" evidence="3">
    <location>
        <begin position="5"/>
        <end position="36"/>
    </location>
</feature>
<sequence>MNTPAGWYPDPYAPGQMRYWDGQAWTQQTAPGQPDAQQAQDTGAPGYAQQGYEGGAPAYAQDQSGYAQGQPGYAQGQPGAAGYAPGQLEPKKKSPAVWIVSGLAALLVALIVVVIVLLTVNGDDSDDEGTGAADESGDDAVTDDEDEAAEDETDEEATDEDEADEGAGAQGDALEIGESLTVDLAEDDEAVLDMTVEESGVYTVALSADAGTDPFLEVHDANGLLEEVDSLGTELFLLPGDYELRLSERFGDETSADVEVDLDEAIDAEEVEAGDHDFSFGRDGHYVAVVDVPDDSEVTIDVRADNGDDDAVLDVVRPDGGTEYNDDRRSSDPDSGNRWDPYLEFDVDEGGPMVIIVTGYSGESVEGEMSLEIN</sequence>
<evidence type="ECO:0000256" key="1">
    <source>
        <dbReference type="SAM" id="MobiDB-lite"/>
    </source>
</evidence>
<evidence type="ECO:0000313" key="5">
    <source>
        <dbReference type="Proteomes" id="UP001519331"/>
    </source>
</evidence>
<protein>
    <recommendedName>
        <fullName evidence="3">DUF2510 domain-containing protein</fullName>
    </recommendedName>
</protein>
<feature type="region of interest" description="Disordered" evidence="1">
    <location>
        <begin position="22"/>
        <end position="87"/>
    </location>
</feature>
<dbReference type="Pfam" id="PF10708">
    <property type="entry name" value="DUF2510"/>
    <property type="match status" value="1"/>
</dbReference>
<evidence type="ECO:0000256" key="2">
    <source>
        <dbReference type="SAM" id="Phobius"/>
    </source>
</evidence>
<feature type="compositionally biased region" description="Acidic residues" evidence="1">
    <location>
        <begin position="123"/>
        <end position="165"/>
    </location>
</feature>
<feature type="compositionally biased region" description="Basic and acidic residues" evidence="1">
    <location>
        <begin position="325"/>
        <end position="337"/>
    </location>
</feature>
<keyword evidence="2" id="KW-0812">Transmembrane</keyword>
<comment type="caution">
    <text evidence="4">The sequence shown here is derived from an EMBL/GenBank/DDBJ whole genome shotgun (WGS) entry which is preliminary data.</text>
</comment>
<dbReference type="EMBL" id="JAGINX010000001">
    <property type="protein sequence ID" value="MBP2317809.1"/>
    <property type="molecule type" value="Genomic_DNA"/>
</dbReference>
<evidence type="ECO:0000259" key="3">
    <source>
        <dbReference type="Pfam" id="PF10708"/>
    </source>
</evidence>
<keyword evidence="2" id="KW-1133">Transmembrane helix</keyword>
<evidence type="ECO:0000313" key="4">
    <source>
        <dbReference type="EMBL" id="MBP2317809.1"/>
    </source>
</evidence>
<feature type="compositionally biased region" description="Low complexity" evidence="1">
    <location>
        <begin position="65"/>
        <end position="87"/>
    </location>
</feature>
<accession>A0ABS4T026</accession>
<dbReference type="RefSeq" id="WP_245324123.1">
    <property type="nucleotide sequence ID" value="NZ_JAGINX010000001.1"/>
</dbReference>
<name>A0ABS4T026_9MICC</name>
<gene>
    <name evidence="4" type="ORF">JOF45_000828</name>
</gene>
<organism evidence="4 5">
    <name type="scientific">Nesterenkonia lacusekhoensis</name>
    <dbReference type="NCBI Taxonomy" id="150832"/>
    <lineage>
        <taxon>Bacteria</taxon>
        <taxon>Bacillati</taxon>
        <taxon>Actinomycetota</taxon>
        <taxon>Actinomycetes</taxon>
        <taxon>Micrococcales</taxon>
        <taxon>Micrococcaceae</taxon>
        <taxon>Nesterenkonia</taxon>
    </lineage>
</organism>
<dbReference type="InterPro" id="IPR018929">
    <property type="entry name" value="DUF2510"/>
</dbReference>
<feature type="region of interest" description="Disordered" evidence="1">
    <location>
        <begin position="310"/>
        <end position="344"/>
    </location>
</feature>
<feature type="transmembrane region" description="Helical" evidence="2">
    <location>
        <begin position="96"/>
        <end position="118"/>
    </location>
</feature>
<reference evidence="4 5" key="1">
    <citation type="submission" date="2021-03" db="EMBL/GenBank/DDBJ databases">
        <title>Sequencing the genomes of 1000 actinobacteria strains.</title>
        <authorList>
            <person name="Klenk H.-P."/>
        </authorList>
    </citation>
    <scope>NUCLEOTIDE SEQUENCE [LARGE SCALE GENOMIC DNA]</scope>
    <source>
        <strain evidence="4 5">DSM 12544</strain>
    </source>
</reference>
<feature type="compositionally biased region" description="Low complexity" evidence="1">
    <location>
        <begin position="26"/>
        <end position="46"/>
    </location>
</feature>
<feature type="region of interest" description="Disordered" evidence="1">
    <location>
        <begin position="123"/>
        <end position="173"/>
    </location>
</feature>
<keyword evidence="5" id="KW-1185">Reference proteome</keyword>
<proteinExistence type="predicted"/>
<keyword evidence="2" id="KW-0472">Membrane</keyword>
<dbReference type="Proteomes" id="UP001519331">
    <property type="component" value="Unassembled WGS sequence"/>
</dbReference>